<protein>
    <submittedName>
        <fullName evidence="1">Uncharacterized protein</fullName>
    </submittedName>
</protein>
<comment type="caution">
    <text evidence="1">The sequence shown here is derived from an EMBL/GenBank/DDBJ whole genome shotgun (WGS) entry which is preliminary data.</text>
</comment>
<accession>X1R5A2</accession>
<organism evidence="1">
    <name type="scientific">marine sediment metagenome</name>
    <dbReference type="NCBI Taxonomy" id="412755"/>
    <lineage>
        <taxon>unclassified sequences</taxon>
        <taxon>metagenomes</taxon>
        <taxon>ecological metagenomes</taxon>
    </lineage>
</organism>
<gene>
    <name evidence="1" type="ORF">S12H4_07936</name>
</gene>
<evidence type="ECO:0000313" key="1">
    <source>
        <dbReference type="EMBL" id="GAI62226.1"/>
    </source>
</evidence>
<dbReference type="AlphaFoldDB" id="X1R5A2"/>
<sequence length="144" mass="15727">MGADYKSGKLTIFDFEIPENLIQVAPNQDQWYPVMVIDRPLRCDSINFIVAVANETLEIELTISGGVPIVVAQAAVAGTNYALFRSGNPGVGPVPFVPEDTNAEHRDTPIFECHSLHVRIRKTTALGAGNLSCLVHWGRLEPTN</sequence>
<dbReference type="EMBL" id="BARW01003000">
    <property type="protein sequence ID" value="GAI62226.1"/>
    <property type="molecule type" value="Genomic_DNA"/>
</dbReference>
<reference evidence="1" key="1">
    <citation type="journal article" date="2014" name="Front. Microbiol.">
        <title>High frequency of phylogenetically diverse reductive dehalogenase-homologous genes in deep subseafloor sedimentary metagenomes.</title>
        <authorList>
            <person name="Kawai M."/>
            <person name="Futagami T."/>
            <person name="Toyoda A."/>
            <person name="Takaki Y."/>
            <person name="Nishi S."/>
            <person name="Hori S."/>
            <person name="Arai W."/>
            <person name="Tsubouchi T."/>
            <person name="Morono Y."/>
            <person name="Uchiyama I."/>
            <person name="Ito T."/>
            <person name="Fujiyama A."/>
            <person name="Inagaki F."/>
            <person name="Takami H."/>
        </authorList>
    </citation>
    <scope>NUCLEOTIDE SEQUENCE</scope>
    <source>
        <strain evidence="1">Expedition CK06-06</strain>
    </source>
</reference>
<name>X1R5A2_9ZZZZ</name>
<proteinExistence type="predicted"/>